<proteinExistence type="predicted"/>
<dbReference type="AlphaFoldDB" id="A0AAV3RWD6"/>
<dbReference type="EMBL" id="BAABME010012489">
    <property type="protein sequence ID" value="GAA0185170.1"/>
    <property type="molecule type" value="Genomic_DNA"/>
</dbReference>
<name>A0AAV3RWD6_LITER</name>
<organism evidence="1 2">
    <name type="scientific">Lithospermum erythrorhizon</name>
    <name type="common">Purple gromwell</name>
    <name type="synonym">Lithospermum officinale var. erythrorhizon</name>
    <dbReference type="NCBI Taxonomy" id="34254"/>
    <lineage>
        <taxon>Eukaryota</taxon>
        <taxon>Viridiplantae</taxon>
        <taxon>Streptophyta</taxon>
        <taxon>Embryophyta</taxon>
        <taxon>Tracheophyta</taxon>
        <taxon>Spermatophyta</taxon>
        <taxon>Magnoliopsida</taxon>
        <taxon>eudicotyledons</taxon>
        <taxon>Gunneridae</taxon>
        <taxon>Pentapetalae</taxon>
        <taxon>asterids</taxon>
        <taxon>lamiids</taxon>
        <taxon>Boraginales</taxon>
        <taxon>Boraginaceae</taxon>
        <taxon>Boraginoideae</taxon>
        <taxon>Lithospermeae</taxon>
        <taxon>Lithospermum</taxon>
    </lineage>
</organism>
<gene>
    <name evidence="1" type="ORF">LIER_32458</name>
</gene>
<accession>A0AAV3RWD6</accession>
<dbReference type="Proteomes" id="UP001454036">
    <property type="component" value="Unassembled WGS sequence"/>
</dbReference>
<evidence type="ECO:0000313" key="1">
    <source>
        <dbReference type="EMBL" id="GAA0185170.1"/>
    </source>
</evidence>
<comment type="caution">
    <text evidence="1">The sequence shown here is derived from an EMBL/GenBank/DDBJ whole genome shotgun (WGS) entry which is preliminary data.</text>
</comment>
<protein>
    <submittedName>
        <fullName evidence="1">Uncharacterized protein</fullName>
    </submittedName>
</protein>
<keyword evidence="2" id="KW-1185">Reference proteome</keyword>
<sequence>MRIKIRMGLHILGHAEGSKAKSCMSEGTEHRSWQVLRANIIGRNKGRRLLVGLRLTMGVRCDGIGTNIGEAAGPGGRRGPSLGLNDGVCENGKIRLRREKRRLRWLA</sequence>
<reference evidence="1 2" key="1">
    <citation type="submission" date="2024-01" db="EMBL/GenBank/DDBJ databases">
        <title>The complete chloroplast genome sequence of Lithospermum erythrorhizon: insights into the phylogenetic relationship among Boraginaceae species and the maternal lineages of purple gromwells.</title>
        <authorList>
            <person name="Okada T."/>
            <person name="Watanabe K."/>
        </authorList>
    </citation>
    <scope>NUCLEOTIDE SEQUENCE [LARGE SCALE GENOMIC DNA]</scope>
</reference>
<evidence type="ECO:0000313" key="2">
    <source>
        <dbReference type="Proteomes" id="UP001454036"/>
    </source>
</evidence>